<name>A0A6B1Y1C0_PSEAI</name>
<evidence type="ECO:0000313" key="1">
    <source>
        <dbReference type="EMBL" id="MZZ11569.1"/>
    </source>
</evidence>
<dbReference type="AlphaFoldDB" id="A0A6B1Y1C0"/>
<dbReference type="RefSeq" id="WP_034051326.1">
    <property type="nucleotide sequence ID" value="NZ_CAADNI010000173.1"/>
</dbReference>
<dbReference type="EMBL" id="WXZT01000002">
    <property type="protein sequence ID" value="MZZ11569.1"/>
    <property type="molecule type" value="Genomic_DNA"/>
</dbReference>
<dbReference type="Proteomes" id="UP000644192">
    <property type="component" value="Unassembled WGS sequence"/>
</dbReference>
<sequence length="115" mass="12821">MAETFSYCTRLGATGEIAQRTWQNDFGDGYVQSGGTGINTRSETWDGMTIIGRLEAGDDLLGARTFLDRHEGYRSFLWTPPGGAQGRYRCNGYKLRPLGGGLYELSFTFVQVFYP</sequence>
<reference evidence="1" key="1">
    <citation type="submission" date="2020-01" db="EMBL/GenBank/DDBJ databases">
        <title>Bacteria Cultured from War Wounds Associated with the Conflict in Eastern Ukraine.</title>
        <authorList>
            <person name="Snesrud E."/>
            <person name="Galac M.R."/>
            <person name="Mc Gann P."/>
            <person name="Valentine K."/>
            <person name="Viacheslav K."/>
        </authorList>
    </citation>
    <scope>NUCLEOTIDE SEQUENCE</scope>
    <source>
        <strain evidence="1">VNMU148</strain>
    </source>
</reference>
<evidence type="ECO:0000313" key="2">
    <source>
        <dbReference type="Proteomes" id="UP000644192"/>
    </source>
</evidence>
<accession>A0A6B1Y1C0</accession>
<gene>
    <name evidence="1" type="ORF">GUL26_04880</name>
</gene>
<protein>
    <submittedName>
        <fullName evidence="1">Phage tail protein</fullName>
    </submittedName>
</protein>
<dbReference type="InterPro" id="IPR010265">
    <property type="entry name" value="Phage_lambda_TipM"/>
</dbReference>
<dbReference type="Pfam" id="PF05939">
    <property type="entry name" value="Phage_min_tail"/>
    <property type="match status" value="1"/>
</dbReference>
<organism evidence="1 2">
    <name type="scientific">Pseudomonas aeruginosa</name>
    <dbReference type="NCBI Taxonomy" id="287"/>
    <lineage>
        <taxon>Bacteria</taxon>
        <taxon>Pseudomonadati</taxon>
        <taxon>Pseudomonadota</taxon>
        <taxon>Gammaproteobacteria</taxon>
        <taxon>Pseudomonadales</taxon>
        <taxon>Pseudomonadaceae</taxon>
        <taxon>Pseudomonas</taxon>
    </lineage>
</organism>
<proteinExistence type="predicted"/>
<comment type="caution">
    <text evidence="1">The sequence shown here is derived from an EMBL/GenBank/DDBJ whole genome shotgun (WGS) entry which is preliminary data.</text>
</comment>